<organism evidence="1 2">
    <name type="scientific">Populus alba</name>
    <name type="common">White poplar</name>
    <dbReference type="NCBI Taxonomy" id="43335"/>
    <lineage>
        <taxon>Eukaryota</taxon>
        <taxon>Viridiplantae</taxon>
        <taxon>Streptophyta</taxon>
        <taxon>Embryophyta</taxon>
        <taxon>Tracheophyta</taxon>
        <taxon>Spermatophyta</taxon>
        <taxon>Magnoliopsida</taxon>
        <taxon>eudicotyledons</taxon>
        <taxon>Gunneridae</taxon>
        <taxon>Pentapetalae</taxon>
        <taxon>rosids</taxon>
        <taxon>fabids</taxon>
        <taxon>Malpighiales</taxon>
        <taxon>Salicaceae</taxon>
        <taxon>Saliceae</taxon>
        <taxon>Populus</taxon>
    </lineage>
</organism>
<sequence>MEKTFAPTDETLLPLMAESRCKRRYRNLLNTCPHHGFETFRLVSQFYEGLTPKDRQIIELMCNGTFEDKDSNEAMEYLDLLAENVQNWDTTGTYEAPIKTQPHTSSGGPIINPYSQTYNLGWRNHLNFSWKSDNNNAQTSQPLFQTYHNFQNSYGYTPPYAPPPRRNLEETLHTFIEKQETINTQFAQSMTNFKDALVKLISALSFQEIGKFPSQPQQNPKGQYNANASNSGSQHMDQVKSVITLRSSKVIEKPTLEPCEKDDESISEGKEGVEFEHCKEKTDSLSVLPFPHAMTKQKKVNHNSEILETFKQVRINIPFLDAIKQVPSYAKFFKDLCTVKRKLNVKKKAFLAEQVSAILQNNNALKYKDPGCPTISCFIGEHTIERALLDFGASVNLLPYSVFQSLNLDELKPTFVTLLLTDRSIKVPKGIIKDVLVQVDKFIYPVDFIVLDTQPVEAYNSFPIILGRSFLATSNALINCRNGLMKLSFGNMTLEMNIFNICKQPRDDNDLQESETDLTSDIPPIDDYSPNESLLSLSSMPWFAKNINFLALGDLPAHWSTEDKGKFLNEVKNFYWDDPNLFKYCPDQKFQRCILDNENVITKIYRAKCARLRLLMNHGIPEDIRWLIEVKVRLSGMVSINRENKIQFIKDGLSKGSLDNLLLTLETHPSEDVHRAIYDL</sequence>
<name>A0ACC4AK32_POPAL</name>
<reference evidence="1 2" key="1">
    <citation type="journal article" date="2024" name="Plant Biotechnol. J.">
        <title>Genome and CRISPR/Cas9 system of a widespread forest tree (Populus alba) in the world.</title>
        <authorList>
            <person name="Liu Y.J."/>
            <person name="Jiang P.F."/>
            <person name="Han X.M."/>
            <person name="Li X.Y."/>
            <person name="Wang H.M."/>
            <person name="Wang Y.J."/>
            <person name="Wang X.X."/>
            <person name="Zeng Q.Y."/>
        </authorList>
    </citation>
    <scope>NUCLEOTIDE SEQUENCE [LARGE SCALE GENOMIC DNA]</scope>
    <source>
        <strain evidence="2">cv. PAL-ZL1</strain>
    </source>
</reference>
<gene>
    <name evidence="1" type="ORF">D5086_031952</name>
</gene>
<protein>
    <submittedName>
        <fullName evidence="1">Uncharacterized protein</fullName>
    </submittedName>
</protein>
<dbReference type="Proteomes" id="UP000309997">
    <property type="component" value="Unassembled WGS sequence"/>
</dbReference>
<evidence type="ECO:0000313" key="1">
    <source>
        <dbReference type="EMBL" id="KAL3566537.1"/>
    </source>
</evidence>
<keyword evidence="2" id="KW-1185">Reference proteome</keyword>
<evidence type="ECO:0000313" key="2">
    <source>
        <dbReference type="Proteomes" id="UP000309997"/>
    </source>
</evidence>
<proteinExistence type="predicted"/>
<accession>A0ACC4AK32</accession>
<comment type="caution">
    <text evidence="1">The sequence shown here is derived from an EMBL/GenBank/DDBJ whole genome shotgun (WGS) entry which is preliminary data.</text>
</comment>
<dbReference type="EMBL" id="RCHU02000018">
    <property type="protein sequence ID" value="KAL3566537.1"/>
    <property type="molecule type" value="Genomic_DNA"/>
</dbReference>